<evidence type="ECO:0000313" key="3">
    <source>
        <dbReference type="Proteomes" id="UP000054845"/>
    </source>
</evidence>
<feature type="region of interest" description="Disordered" evidence="1">
    <location>
        <begin position="16"/>
        <end position="47"/>
    </location>
</feature>
<organism evidence="2 3">
    <name type="scientific">Ceraceosorus bombacis</name>
    <dbReference type="NCBI Taxonomy" id="401625"/>
    <lineage>
        <taxon>Eukaryota</taxon>
        <taxon>Fungi</taxon>
        <taxon>Dikarya</taxon>
        <taxon>Basidiomycota</taxon>
        <taxon>Ustilaginomycotina</taxon>
        <taxon>Exobasidiomycetes</taxon>
        <taxon>Ceraceosorales</taxon>
        <taxon>Ceraceosoraceae</taxon>
        <taxon>Ceraceosorus</taxon>
    </lineage>
</organism>
<sequence length="111" mass="12279">MRIALDRTRSAFSLLSHCSSARSQERRQEGSPASGMQPHRSQRPTTHILLLTSLPNGIKSSFAFKQRPDHPLHCPQSTLPSQSLTTTVRCSTSSFTQTTHSTEVIGSLPRH</sequence>
<keyword evidence="3" id="KW-1185">Reference proteome</keyword>
<feature type="region of interest" description="Disordered" evidence="1">
    <location>
        <begin position="61"/>
        <end position="85"/>
    </location>
</feature>
<reference evidence="2 3" key="1">
    <citation type="submission" date="2014-09" db="EMBL/GenBank/DDBJ databases">
        <authorList>
            <person name="Magalhaes I.L.F."/>
            <person name="Oliveira U."/>
            <person name="Santos F.R."/>
            <person name="Vidigal T.H.D.A."/>
            <person name="Brescovit A.D."/>
            <person name="Santos A.J."/>
        </authorList>
    </citation>
    <scope>NUCLEOTIDE SEQUENCE [LARGE SCALE GENOMIC DNA]</scope>
</reference>
<protein>
    <submittedName>
        <fullName evidence="2">Uncharacterized protein</fullName>
    </submittedName>
</protein>
<feature type="compositionally biased region" description="Low complexity" evidence="1">
    <location>
        <begin position="75"/>
        <end position="85"/>
    </location>
</feature>
<accession>A0A0P1BER0</accession>
<dbReference type="AlphaFoldDB" id="A0A0P1BER0"/>
<proteinExistence type="predicted"/>
<dbReference type="Proteomes" id="UP000054845">
    <property type="component" value="Unassembled WGS sequence"/>
</dbReference>
<dbReference type="EMBL" id="CCYA01000240">
    <property type="protein sequence ID" value="CEH14135.1"/>
    <property type="molecule type" value="Genomic_DNA"/>
</dbReference>
<name>A0A0P1BER0_9BASI</name>
<evidence type="ECO:0000313" key="2">
    <source>
        <dbReference type="EMBL" id="CEH14135.1"/>
    </source>
</evidence>
<evidence type="ECO:0000256" key="1">
    <source>
        <dbReference type="SAM" id="MobiDB-lite"/>
    </source>
</evidence>